<dbReference type="RefSeq" id="WP_139484422.1">
    <property type="nucleotide sequence ID" value="NZ_CAADFB020000030.1"/>
</dbReference>
<evidence type="ECO:0000256" key="1">
    <source>
        <dbReference type="SAM" id="Phobius"/>
    </source>
</evidence>
<organism evidence="2 3">
    <name type="scientific">Bradyrhizobium ivorense</name>
    <dbReference type="NCBI Taxonomy" id="2511166"/>
    <lineage>
        <taxon>Bacteria</taxon>
        <taxon>Pseudomonadati</taxon>
        <taxon>Pseudomonadota</taxon>
        <taxon>Alphaproteobacteria</taxon>
        <taxon>Hyphomicrobiales</taxon>
        <taxon>Nitrobacteraceae</taxon>
        <taxon>Bradyrhizobium</taxon>
    </lineage>
</organism>
<keyword evidence="3" id="KW-1185">Reference proteome</keyword>
<keyword evidence="1" id="KW-1133">Transmembrane helix</keyword>
<sequence>MGDNDNLVERVAHLEGQVSRLLAALCCALSVILVLIFYNRAPFYFDGHYGDLFVRLAGTVGSSFLVGWPIVKWVVGKKPE</sequence>
<keyword evidence="1" id="KW-0812">Transmembrane</keyword>
<keyword evidence="1" id="KW-0472">Membrane</keyword>
<feature type="transmembrane region" description="Helical" evidence="1">
    <location>
        <begin position="21"/>
        <end position="40"/>
    </location>
</feature>
<feature type="transmembrane region" description="Helical" evidence="1">
    <location>
        <begin position="52"/>
        <end position="75"/>
    </location>
</feature>
<dbReference type="OrthoDB" id="8239875at2"/>
<name>A0A508TMU6_9BRAD</name>
<dbReference type="EMBL" id="CAADFC020000025">
    <property type="protein sequence ID" value="VIO75722.1"/>
    <property type="molecule type" value="Genomic_DNA"/>
</dbReference>
<evidence type="ECO:0000313" key="3">
    <source>
        <dbReference type="Proteomes" id="UP000328092"/>
    </source>
</evidence>
<dbReference type="Proteomes" id="UP000328092">
    <property type="component" value="Unassembled WGS sequence"/>
</dbReference>
<accession>A0A508TMU6</accession>
<comment type="caution">
    <text evidence="2">The sequence shown here is derived from an EMBL/GenBank/DDBJ whole genome shotgun (WGS) entry which is preliminary data.</text>
</comment>
<proteinExistence type="predicted"/>
<evidence type="ECO:0000313" key="2">
    <source>
        <dbReference type="EMBL" id="VIO75722.1"/>
    </source>
</evidence>
<dbReference type="AlphaFoldDB" id="A0A508TMU6"/>
<gene>
    <name evidence="2" type="ORF">CI1B_60680</name>
</gene>
<protein>
    <submittedName>
        <fullName evidence="2">Uncharacterized protein</fullName>
    </submittedName>
</protein>
<reference evidence="2" key="1">
    <citation type="submission" date="2019-02" db="EMBL/GenBank/DDBJ databases">
        <authorList>
            <person name="Pothier F.J."/>
        </authorList>
    </citation>
    <scope>NUCLEOTIDE SEQUENCE</scope>
    <source>
        <strain evidence="2">CI-1B</strain>
    </source>
</reference>